<organism evidence="2 3">
    <name type="scientific">Caerostris extrusa</name>
    <name type="common">Bark spider</name>
    <name type="synonym">Caerostris bankana</name>
    <dbReference type="NCBI Taxonomy" id="172846"/>
    <lineage>
        <taxon>Eukaryota</taxon>
        <taxon>Metazoa</taxon>
        <taxon>Ecdysozoa</taxon>
        <taxon>Arthropoda</taxon>
        <taxon>Chelicerata</taxon>
        <taxon>Arachnida</taxon>
        <taxon>Araneae</taxon>
        <taxon>Araneomorphae</taxon>
        <taxon>Entelegynae</taxon>
        <taxon>Araneoidea</taxon>
        <taxon>Araneidae</taxon>
        <taxon>Caerostris</taxon>
    </lineage>
</organism>
<sequence>MLGEEPPLSHSFASSATSKEEAASGEALISTSEGIRFASSIMMLNLVNLCKKSPVEVFDQPFLLPGRTKRFHPSTNSRKFQHCNVVL</sequence>
<protein>
    <submittedName>
        <fullName evidence="2">Uncharacterized protein</fullName>
    </submittedName>
</protein>
<dbReference type="Proteomes" id="UP001054945">
    <property type="component" value="Unassembled WGS sequence"/>
</dbReference>
<evidence type="ECO:0000256" key="1">
    <source>
        <dbReference type="SAM" id="MobiDB-lite"/>
    </source>
</evidence>
<gene>
    <name evidence="2" type="ORF">CEXT_803821</name>
</gene>
<accession>A0AAV4Y2M7</accession>
<evidence type="ECO:0000313" key="2">
    <source>
        <dbReference type="EMBL" id="GIZ00779.1"/>
    </source>
</evidence>
<dbReference type="EMBL" id="BPLR01018587">
    <property type="protein sequence ID" value="GIZ00779.1"/>
    <property type="molecule type" value="Genomic_DNA"/>
</dbReference>
<evidence type="ECO:0000313" key="3">
    <source>
        <dbReference type="Proteomes" id="UP001054945"/>
    </source>
</evidence>
<name>A0AAV4Y2M7_CAEEX</name>
<keyword evidence="3" id="KW-1185">Reference proteome</keyword>
<proteinExistence type="predicted"/>
<reference evidence="2 3" key="1">
    <citation type="submission" date="2021-06" db="EMBL/GenBank/DDBJ databases">
        <title>Caerostris extrusa draft genome.</title>
        <authorList>
            <person name="Kono N."/>
            <person name="Arakawa K."/>
        </authorList>
    </citation>
    <scope>NUCLEOTIDE SEQUENCE [LARGE SCALE GENOMIC DNA]</scope>
</reference>
<comment type="caution">
    <text evidence="2">The sequence shown here is derived from an EMBL/GenBank/DDBJ whole genome shotgun (WGS) entry which is preliminary data.</text>
</comment>
<dbReference type="AlphaFoldDB" id="A0AAV4Y2M7"/>
<feature type="region of interest" description="Disordered" evidence="1">
    <location>
        <begin position="1"/>
        <end position="26"/>
    </location>
</feature>